<reference evidence="2" key="2">
    <citation type="submission" date="2021-05" db="EMBL/GenBank/DDBJ databases">
        <title>Whole genome PacBio Sequel sequence of Salmonella enterica subsp. enterica.</title>
        <authorList>
            <person name="Hoffmann M."/>
            <person name="Balkey M."/>
            <person name="Luo Y."/>
        </authorList>
    </citation>
    <scope>NUCLEOTIDE SEQUENCE</scope>
    <source>
        <strain evidence="2">CFSAN044865</strain>
    </source>
</reference>
<sequence length="161" mass="16423">MTTTTKCLLAGMTLTICGSALATVTPVNADNSPDGLIGATAHSITVAVASPSTPLTFVDGDVSSAAKAGESLRKGDIITSSSFATVEGHKYTLATETGDAATDNVKFSFSDSASVLKGADYKWLASTSGAGNAYVLISKDDTTPLTPGLHNYTFVVSDYNS</sequence>
<dbReference type="EMBL" id="CP075140">
    <property type="protein sequence ID" value="QWJ65466.1"/>
    <property type="molecule type" value="Genomic_DNA"/>
</dbReference>
<protein>
    <submittedName>
        <fullName evidence="2">Uncharacterized protein</fullName>
    </submittedName>
</protein>
<keyword evidence="1" id="KW-0732">Signal</keyword>
<name>A0A8F0CZE4_SALER</name>
<gene>
    <name evidence="2" type="ORF">A7R87_002365</name>
</gene>
<organism evidence="2">
    <name type="scientific">Salmonella enterica</name>
    <name type="common">Salmonella choleraesuis</name>
    <dbReference type="NCBI Taxonomy" id="28901"/>
    <lineage>
        <taxon>Bacteria</taxon>
        <taxon>Pseudomonadati</taxon>
        <taxon>Pseudomonadota</taxon>
        <taxon>Gammaproteobacteria</taxon>
        <taxon>Enterobacterales</taxon>
        <taxon>Enterobacteriaceae</taxon>
        <taxon>Salmonella</taxon>
    </lineage>
</organism>
<proteinExistence type="predicted"/>
<reference evidence="2" key="1">
    <citation type="submission" date="2016-09" db="EMBL/GenBank/DDBJ databases">
        <authorList>
            <person name="Bell R."/>
        </authorList>
    </citation>
    <scope>NUCLEOTIDE SEQUENCE</scope>
    <source>
        <strain evidence="2">CFSAN044865</strain>
    </source>
</reference>
<accession>A0A8F0CZE4</accession>
<dbReference type="RefSeq" id="WP_070793608.1">
    <property type="nucleotide sequence ID" value="NZ_CP075140.1"/>
</dbReference>
<feature type="signal peptide" evidence="1">
    <location>
        <begin position="1"/>
        <end position="22"/>
    </location>
</feature>
<evidence type="ECO:0000256" key="1">
    <source>
        <dbReference type="SAM" id="SignalP"/>
    </source>
</evidence>
<evidence type="ECO:0000313" key="2">
    <source>
        <dbReference type="EMBL" id="QWJ65466.1"/>
    </source>
</evidence>
<feature type="chain" id="PRO_5034774160" evidence="1">
    <location>
        <begin position="23"/>
        <end position="161"/>
    </location>
</feature>
<dbReference type="AlphaFoldDB" id="A0A8F0CZE4"/>